<dbReference type="SUPFAM" id="SSF55874">
    <property type="entry name" value="ATPase domain of HSP90 chaperone/DNA topoisomerase II/histidine kinase"/>
    <property type="match status" value="1"/>
</dbReference>
<name>A0ABS0YNE6_9BACT</name>
<dbReference type="CDD" id="cd16922">
    <property type="entry name" value="HATPase_EvgS-ArcB-TorS-like"/>
    <property type="match status" value="1"/>
</dbReference>
<comment type="catalytic activity">
    <reaction evidence="1">
        <text>ATP + protein L-histidine = ADP + protein N-phospho-L-histidine.</text>
        <dbReference type="EC" id="2.7.13.3"/>
    </reaction>
</comment>
<dbReference type="InterPro" id="IPR004358">
    <property type="entry name" value="Sig_transdc_His_kin-like_C"/>
</dbReference>
<dbReference type="EC" id="2.7.13.3" evidence="2"/>
<dbReference type="InterPro" id="IPR003661">
    <property type="entry name" value="HisK_dim/P_dom"/>
</dbReference>
<evidence type="ECO:0000256" key="5">
    <source>
        <dbReference type="ARBA" id="ARBA00022777"/>
    </source>
</evidence>
<evidence type="ECO:0000313" key="9">
    <source>
        <dbReference type="EMBL" id="MBJ6799277.1"/>
    </source>
</evidence>
<dbReference type="EMBL" id="JAEMHK010000002">
    <property type="protein sequence ID" value="MBJ6799277.1"/>
    <property type="molecule type" value="Genomic_DNA"/>
</dbReference>
<feature type="transmembrane region" description="Helical" evidence="7">
    <location>
        <begin position="152"/>
        <end position="170"/>
    </location>
</feature>
<feature type="transmembrane region" description="Helical" evidence="7">
    <location>
        <begin position="176"/>
        <end position="194"/>
    </location>
</feature>
<dbReference type="SMART" id="SM00387">
    <property type="entry name" value="HATPase_c"/>
    <property type="match status" value="1"/>
</dbReference>
<dbReference type="PANTHER" id="PTHR43047:SF64">
    <property type="entry name" value="HISTIDINE KINASE CONTAINING CHEY-HOMOLOGOUS RECEIVER DOMAIN AND PAS DOMAIN-RELATED"/>
    <property type="match status" value="1"/>
</dbReference>
<dbReference type="SMART" id="SM00388">
    <property type="entry name" value="HisKA"/>
    <property type="match status" value="1"/>
</dbReference>
<gene>
    <name evidence="9" type="ORF">JFN90_03900</name>
</gene>
<keyword evidence="3" id="KW-0597">Phosphoprotein</keyword>
<evidence type="ECO:0000256" key="3">
    <source>
        <dbReference type="ARBA" id="ARBA00022553"/>
    </source>
</evidence>
<keyword evidence="10" id="KW-1185">Reference proteome</keyword>
<dbReference type="Proteomes" id="UP000641025">
    <property type="component" value="Unassembled WGS sequence"/>
</dbReference>
<dbReference type="Pfam" id="PF02518">
    <property type="entry name" value="HATPase_c"/>
    <property type="match status" value="1"/>
</dbReference>
<protein>
    <recommendedName>
        <fullName evidence="2">histidine kinase</fullName>
        <ecNumber evidence="2">2.7.13.3</ecNumber>
    </recommendedName>
</protein>
<dbReference type="PRINTS" id="PR00344">
    <property type="entry name" value="BCTRLSENSOR"/>
</dbReference>
<evidence type="ECO:0000256" key="4">
    <source>
        <dbReference type="ARBA" id="ARBA00022679"/>
    </source>
</evidence>
<dbReference type="InterPro" id="IPR036890">
    <property type="entry name" value="HATPase_C_sf"/>
</dbReference>
<evidence type="ECO:0000256" key="2">
    <source>
        <dbReference type="ARBA" id="ARBA00012438"/>
    </source>
</evidence>
<feature type="coiled-coil region" evidence="6">
    <location>
        <begin position="224"/>
        <end position="258"/>
    </location>
</feature>
<keyword evidence="5 9" id="KW-0418">Kinase</keyword>
<evidence type="ECO:0000259" key="8">
    <source>
        <dbReference type="PROSITE" id="PS50109"/>
    </source>
</evidence>
<dbReference type="RefSeq" id="WP_199393788.1">
    <property type="nucleotide sequence ID" value="NZ_JAEMHK010000002.1"/>
</dbReference>
<feature type="domain" description="Histidine kinase" evidence="8">
    <location>
        <begin position="311"/>
        <end position="532"/>
    </location>
</feature>
<sequence>MSKYGWNEEAGSMPNYQRFQGQIFAEQVDQLFRLAPYGMFAAVVNALLVFLVLKNVMRLSYLTAWLALVILLTGLRLLLTFSYLKSSRHPAEAKRWANRFLAGLVVAGLCWGGIGVLPFDDGVLAYEVFIAFVLGGMAAGASTTFATVKHAYPAFALPTLLPLTVHFIAINDTFHLVMATMVLVFCLLLWRISLHNYALNTSSLLLKYENREVIETLEQSKVRVEHLNTQLVAEIQARRDAEEELRAQQELLEHEVAERTAALRQSNELLLSEIEERKQYEVALLETGKHLAIAQSNAEAANRAKTEFLANMSHEMRTPLAGALGMMKLVLDMDIGAEERTLLDMAKRSADSLVRIISDVLDFARLEAGMMTFEQKPFSLQGVVKSALEVVCLVAEEKRLKLTWDVDGSLPDAMVGDQGRLRQVLVNLLGNALKFTEQGAIELKVMPADPKDEEGMILFSVRDTGIGIPSDQLERIFGRFTQVDSSLTRQHGGTGLGLALTRQIVEKLGGRIWAESREGAGSTFYFTIPWYRGADGRSAHDITPS</sequence>
<feature type="transmembrane region" description="Helical" evidence="7">
    <location>
        <begin position="100"/>
        <end position="117"/>
    </location>
</feature>
<organism evidence="9 10">
    <name type="scientific">Geomonas propionica</name>
    <dbReference type="NCBI Taxonomy" id="2798582"/>
    <lineage>
        <taxon>Bacteria</taxon>
        <taxon>Pseudomonadati</taxon>
        <taxon>Thermodesulfobacteriota</taxon>
        <taxon>Desulfuromonadia</taxon>
        <taxon>Geobacterales</taxon>
        <taxon>Geobacteraceae</taxon>
        <taxon>Geomonas</taxon>
    </lineage>
</organism>
<evidence type="ECO:0000313" key="10">
    <source>
        <dbReference type="Proteomes" id="UP000641025"/>
    </source>
</evidence>
<dbReference type="PROSITE" id="PS50109">
    <property type="entry name" value="HIS_KIN"/>
    <property type="match status" value="1"/>
</dbReference>
<dbReference type="CDD" id="cd00082">
    <property type="entry name" value="HisKA"/>
    <property type="match status" value="1"/>
</dbReference>
<evidence type="ECO:0000256" key="6">
    <source>
        <dbReference type="SAM" id="Coils"/>
    </source>
</evidence>
<evidence type="ECO:0000256" key="1">
    <source>
        <dbReference type="ARBA" id="ARBA00000085"/>
    </source>
</evidence>
<dbReference type="SUPFAM" id="SSF47384">
    <property type="entry name" value="Homodimeric domain of signal transducing histidine kinase"/>
    <property type="match status" value="1"/>
</dbReference>
<evidence type="ECO:0000256" key="7">
    <source>
        <dbReference type="SAM" id="Phobius"/>
    </source>
</evidence>
<accession>A0ABS0YNE6</accession>
<dbReference type="Gene3D" id="1.10.287.130">
    <property type="match status" value="1"/>
</dbReference>
<dbReference type="Gene3D" id="3.30.565.10">
    <property type="entry name" value="Histidine kinase-like ATPase, C-terminal domain"/>
    <property type="match status" value="1"/>
</dbReference>
<keyword evidence="7" id="KW-1133">Transmembrane helix</keyword>
<keyword evidence="6" id="KW-0175">Coiled coil</keyword>
<dbReference type="InterPro" id="IPR005467">
    <property type="entry name" value="His_kinase_dom"/>
</dbReference>
<keyword evidence="4" id="KW-0808">Transferase</keyword>
<dbReference type="GO" id="GO:0016301">
    <property type="term" value="F:kinase activity"/>
    <property type="evidence" value="ECO:0007669"/>
    <property type="project" value="UniProtKB-KW"/>
</dbReference>
<comment type="caution">
    <text evidence="9">The sequence shown here is derived from an EMBL/GenBank/DDBJ whole genome shotgun (WGS) entry which is preliminary data.</text>
</comment>
<dbReference type="PANTHER" id="PTHR43047">
    <property type="entry name" value="TWO-COMPONENT HISTIDINE PROTEIN KINASE"/>
    <property type="match status" value="1"/>
</dbReference>
<keyword evidence="7" id="KW-0812">Transmembrane</keyword>
<dbReference type="InterPro" id="IPR003594">
    <property type="entry name" value="HATPase_dom"/>
</dbReference>
<feature type="transmembrane region" description="Helical" evidence="7">
    <location>
        <begin position="123"/>
        <end position="145"/>
    </location>
</feature>
<reference evidence="9 10" key="1">
    <citation type="submission" date="2020-12" db="EMBL/GenBank/DDBJ databases">
        <title>Geomonas sp. Red259, isolated from paddy soil.</title>
        <authorList>
            <person name="Xu Z."/>
            <person name="Zhang Z."/>
            <person name="Masuda Y."/>
            <person name="Itoh H."/>
            <person name="Senoo K."/>
        </authorList>
    </citation>
    <scope>NUCLEOTIDE SEQUENCE [LARGE SCALE GENOMIC DNA]</scope>
    <source>
        <strain evidence="9 10">Red259</strain>
    </source>
</reference>
<dbReference type="InterPro" id="IPR036097">
    <property type="entry name" value="HisK_dim/P_sf"/>
</dbReference>
<proteinExistence type="predicted"/>
<keyword evidence="7" id="KW-0472">Membrane</keyword>
<dbReference type="Pfam" id="PF00512">
    <property type="entry name" value="HisKA"/>
    <property type="match status" value="1"/>
</dbReference>
<feature type="transmembrane region" description="Helical" evidence="7">
    <location>
        <begin position="59"/>
        <end position="79"/>
    </location>
</feature>
<feature type="transmembrane region" description="Helical" evidence="7">
    <location>
        <begin position="34"/>
        <end position="53"/>
    </location>
</feature>